<proteinExistence type="predicted"/>
<accession>A0ABP6ZBV4</accession>
<feature type="chain" id="PRO_5045904558" description="Tissue inhibitor of metalloproteinase" evidence="3">
    <location>
        <begin position="21"/>
        <end position="179"/>
    </location>
</feature>
<dbReference type="SUPFAM" id="SSF50242">
    <property type="entry name" value="TIMP-like"/>
    <property type="match status" value="1"/>
</dbReference>
<dbReference type="InterPro" id="IPR001820">
    <property type="entry name" value="TIMP"/>
</dbReference>
<dbReference type="Proteomes" id="UP001500630">
    <property type="component" value="Unassembled WGS sequence"/>
</dbReference>
<evidence type="ECO:0008006" key="6">
    <source>
        <dbReference type="Google" id="ProtNLM"/>
    </source>
</evidence>
<sequence>MIARIFAVLVLVTASLVVSAGTAEACQCLRSSPQRHMKRADAVFTATVMRVRPLERKVTATLRVDHVYKGGAGAMIDVSTRAEGPACGYEFVEGMRYLVFGAQEAEGLATSSCSGNTSIPAGELPLRLSDVRDDMALASELISALGEATRVQAAEPVIALVSAVARARLAALRVQLEQQ</sequence>
<keyword evidence="5" id="KW-1185">Reference proteome</keyword>
<comment type="caution">
    <text evidence="4">The sequence shown here is derived from an EMBL/GenBank/DDBJ whole genome shotgun (WGS) entry which is preliminary data.</text>
</comment>
<evidence type="ECO:0000256" key="1">
    <source>
        <dbReference type="ARBA" id="ARBA00004613"/>
    </source>
</evidence>
<dbReference type="Gene3D" id="2.40.50.120">
    <property type="match status" value="1"/>
</dbReference>
<protein>
    <recommendedName>
        <fullName evidence="6">Tissue inhibitor of metalloproteinase</fullName>
    </recommendedName>
</protein>
<dbReference type="InterPro" id="IPR008993">
    <property type="entry name" value="TIMP-like_OB-fold"/>
</dbReference>
<reference evidence="5" key="1">
    <citation type="journal article" date="2019" name="Int. J. Syst. Evol. Microbiol.">
        <title>The Global Catalogue of Microorganisms (GCM) 10K type strain sequencing project: providing services to taxonomists for standard genome sequencing and annotation.</title>
        <authorList>
            <consortium name="The Broad Institute Genomics Platform"/>
            <consortium name="The Broad Institute Genome Sequencing Center for Infectious Disease"/>
            <person name="Wu L."/>
            <person name="Ma J."/>
        </authorList>
    </citation>
    <scope>NUCLEOTIDE SEQUENCE [LARGE SCALE GENOMIC DNA]</scope>
    <source>
        <strain evidence="5">JCM 17326</strain>
    </source>
</reference>
<dbReference type="EMBL" id="BAABDQ010000038">
    <property type="protein sequence ID" value="GAA3602825.1"/>
    <property type="molecule type" value="Genomic_DNA"/>
</dbReference>
<keyword evidence="2" id="KW-0964">Secreted</keyword>
<evidence type="ECO:0000313" key="4">
    <source>
        <dbReference type="EMBL" id="GAA3602825.1"/>
    </source>
</evidence>
<evidence type="ECO:0000256" key="2">
    <source>
        <dbReference type="ARBA" id="ARBA00022525"/>
    </source>
</evidence>
<evidence type="ECO:0000313" key="5">
    <source>
        <dbReference type="Proteomes" id="UP001500630"/>
    </source>
</evidence>
<comment type="subcellular location">
    <subcellularLocation>
        <location evidence="1">Secreted</location>
    </subcellularLocation>
</comment>
<dbReference type="PANTHER" id="PTHR11844:SF33">
    <property type="entry name" value="TISSUE INHIBITOR OF METALLOPROTEINASE"/>
    <property type="match status" value="1"/>
</dbReference>
<keyword evidence="3" id="KW-0732">Signal</keyword>
<dbReference type="PANTHER" id="PTHR11844">
    <property type="entry name" value="METALLOPROTEASE INHIBITOR"/>
    <property type="match status" value="1"/>
</dbReference>
<name>A0ABP6ZBV4_9ACTN</name>
<organism evidence="4 5">
    <name type="scientific">Nonomuraea rosea</name>
    <dbReference type="NCBI Taxonomy" id="638574"/>
    <lineage>
        <taxon>Bacteria</taxon>
        <taxon>Bacillati</taxon>
        <taxon>Actinomycetota</taxon>
        <taxon>Actinomycetes</taxon>
        <taxon>Streptosporangiales</taxon>
        <taxon>Streptosporangiaceae</taxon>
        <taxon>Nonomuraea</taxon>
    </lineage>
</organism>
<evidence type="ECO:0000256" key="3">
    <source>
        <dbReference type="SAM" id="SignalP"/>
    </source>
</evidence>
<feature type="signal peptide" evidence="3">
    <location>
        <begin position="1"/>
        <end position="20"/>
    </location>
</feature>
<gene>
    <name evidence="4" type="ORF">GCM10022419_103940</name>
</gene>